<dbReference type="SUPFAM" id="SSF54427">
    <property type="entry name" value="NTF2-like"/>
    <property type="match status" value="1"/>
</dbReference>
<protein>
    <recommendedName>
        <fullName evidence="3">SnoaL-like domain-containing protein</fullName>
    </recommendedName>
</protein>
<dbReference type="EMBL" id="LFZO01000016">
    <property type="protein sequence ID" value="KXT17695.1"/>
    <property type="molecule type" value="Genomic_DNA"/>
</dbReference>
<dbReference type="Gene3D" id="3.10.450.50">
    <property type="match status" value="1"/>
</dbReference>
<evidence type="ECO:0008006" key="3">
    <source>
        <dbReference type="Google" id="ProtNLM"/>
    </source>
</evidence>
<organism evidence="1 2">
    <name type="scientific">Pseudocercospora musae</name>
    <dbReference type="NCBI Taxonomy" id="113226"/>
    <lineage>
        <taxon>Eukaryota</taxon>
        <taxon>Fungi</taxon>
        <taxon>Dikarya</taxon>
        <taxon>Ascomycota</taxon>
        <taxon>Pezizomycotina</taxon>
        <taxon>Dothideomycetes</taxon>
        <taxon>Dothideomycetidae</taxon>
        <taxon>Mycosphaerellales</taxon>
        <taxon>Mycosphaerellaceae</taxon>
        <taxon>Pseudocercospora</taxon>
    </lineage>
</organism>
<evidence type="ECO:0000313" key="1">
    <source>
        <dbReference type="EMBL" id="KXT17695.1"/>
    </source>
</evidence>
<comment type="caution">
    <text evidence="1">The sequence shown here is derived from an EMBL/GenBank/DDBJ whole genome shotgun (WGS) entry which is preliminary data.</text>
</comment>
<name>A0A139ISL0_9PEZI</name>
<gene>
    <name evidence="1" type="ORF">AC579_9015</name>
</gene>
<evidence type="ECO:0000313" key="2">
    <source>
        <dbReference type="Proteomes" id="UP000073492"/>
    </source>
</evidence>
<proteinExistence type="predicted"/>
<dbReference type="AlphaFoldDB" id="A0A139ISL0"/>
<dbReference type="OrthoDB" id="10264449at2759"/>
<reference evidence="1 2" key="1">
    <citation type="submission" date="2015-07" db="EMBL/GenBank/DDBJ databases">
        <title>Comparative genomics of the Sigatoka disease complex on banana suggests a link between parallel evolutionary changes in Pseudocercospora fijiensis and Pseudocercospora eumusae and increased virulence on the banana host.</title>
        <authorList>
            <person name="Chang T.-C."/>
            <person name="Salvucci A."/>
            <person name="Crous P.W."/>
            <person name="Stergiopoulos I."/>
        </authorList>
    </citation>
    <scope>NUCLEOTIDE SEQUENCE [LARGE SCALE GENOMIC DNA]</scope>
    <source>
        <strain evidence="1 2">CBS 116634</strain>
    </source>
</reference>
<accession>A0A139ISL0</accession>
<dbReference type="InterPro" id="IPR032710">
    <property type="entry name" value="NTF2-like_dom_sf"/>
</dbReference>
<sequence length="186" mass="21273">MPEHSFPSPFTCTPNHLSKHEIQLLSNMYPTHHIQIQNLFTLLHSDREAFFSHVSPNVAWTIMGTHHLAGHYTSRDQVQSKVWNRLDRAMKPPGIKMTVRNVVIGRGDSPWCAVEMVGKGSGINGFNFENCHAWCCRFDEHGMIVEVRSYLDSAMVRDALVLLDRFGEEYEANKRAEVPDFKESTC</sequence>
<keyword evidence="2" id="KW-1185">Reference proteome</keyword>
<dbReference type="Proteomes" id="UP000073492">
    <property type="component" value="Unassembled WGS sequence"/>
</dbReference>